<dbReference type="Gene3D" id="2.60.40.790">
    <property type="match status" value="1"/>
</dbReference>
<organism evidence="4 5">
    <name type="scientific">Lupinus albus</name>
    <name type="common">White lupine</name>
    <name type="synonym">Lupinus termis</name>
    <dbReference type="NCBI Taxonomy" id="3870"/>
    <lineage>
        <taxon>Eukaryota</taxon>
        <taxon>Viridiplantae</taxon>
        <taxon>Streptophyta</taxon>
        <taxon>Embryophyta</taxon>
        <taxon>Tracheophyta</taxon>
        <taxon>Spermatophyta</taxon>
        <taxon>Magnoliopsida</taxon>
        <taxon>eudicotyledons</taxon>
        <taxon>Gunneridae</taxon>
        <taxon>Pentapetalae</taxon>
        <taxon>rosids</taxon>
        <taxon>fabids</taxon>
        <taxon>Fabales</taxon>
        <taxon>Fabaceae</taxon>
        <taxon>Papilionoideae</taxon>
        <taxon>50 kb inversion clade</taxon>
        <taxon>genistoids sensu lato</taxon>
        <taxon>core genistoids</taxon>
        <taxon>Genisteae</taxon>
        <taxon>Lupinus</taxon>
    </lineage>
</organism>
<dbReference type="InterPro" id="IPR008978">
    <property type="entry name" value="HSP20-like_chaperone"/>
</dbReference>
<dbReference type="Proteomes" id="UP000447434">
    <property type="component" value="Chromosome 10"/>
</dbReference>
<name>A0A6A4PXZ1_LUPAL</name>
<dbReference type="InterPro" id="IPR002068">
    <property type="entry name" value="A-crystallin/Hsp20_dom"/>
</dbReference>
<accession>A0A6A4PXZ1</accession>
<dbReference type="EMBL" id="WOCE01000010">
    <property type="protein sequence ID" value="KAE9606154.1"/>
    <property type="molecule type" value="Genomic_DNA"/>
</dbReference>
<keyword evidence="1 4" id="KW-0346">Stress response</keyword>
<gene>
    <name evidence="4" type="ORF">Lalb_Chr10g0104891</name>
</gene>
<evidence type="ECO:0000313" key="4">
    <source>
        <dbReference type="EMBL" id="KAE9606154.1"/>
    </source>
</evidence>
<dbReference type="SUPFAM" id="SSF49764">
    <property type="entry name" value="HSP20-like chaperones"/>
    <property type="match status" value="1"/>
</dbReference>
<evidence type="ECO:0000313" key="5">
    <source>
        <dbReference type="Proteomes" id="UP000447434"/>
    </source>
</evidence>
<dbReference type="Pfam" id="PF00011">
    <property type="entry name" value="HSP20"/>
    <property type="match status" value="1"/>
</dbReference>
<evidence type="ECO:0000256" key="2">
    <source>
        <dbReference type="PROSITE-ProRule" id="PRU00285"/>
    </source>
</evidence>
<comment type="caution">
    <text evidence="4">The sequence shown here is derived from an EMBL/GenBank/DDBJ whole genome shotgun (WGS) entry which is preliminary data.</text>
</comment>
<proteinExistence type="inferred from homology"/>
<dbReference type="InterPro" id="IPR031107">
    <property type="entry name" value="Small_HSP"/>
</dbReference>
<dbReference type="CDD" id="cd06472">
    <property type="entry name" value="ACD_ScHsp26_like"/>
    <property type="match status" value="1"/>
</dbReference>
<protein>
    <submittedName>
        <fullName evidence="4">Putative small heat shock protein HSP20</fullName>
    </submittedName>
</protein>
<sequence>MSMIPSIFGTGRSLNFLRNPFTRPTITNEVATTVNANINWKETTEAHVFKVDLPGLKNEDVKVDILARSVVQISGERSKENKEKEKNNMLRHMERGGGKFIRRFRLPENANVNQVKACMENGVLTITVPKEDVKNRYFKLVQIQG</sequence>
<evidence type="ECO:0000256" key="1">
    <source>
        <dbReference type="ARBA" id="ARBA00023016"/>
    </source>
</evidence>
<dbReference type="OrthoDB" id="1245404at2759"/>
<dbReference type="PROSITE" id="PS01031">
    <property type="entry name" value="SHSP"/>
    <property type="match status" value="1"/>
</dbReference>
<comment type="similarity">
    <text evidence="2 3">Belongs to the small heat shock protein (HSP20) family.</text>
</comment>
<dbReference type="AlphaFoldDB" id="A0A6A4PXZ1"/>
<evidence type="ECO:0000256" key="3">
    <source>
        <dbReference type="RuleBase" id="RU003616"/>
    </source>
</evidence>
<keyword evidence="5" id="KW-1185">Reference proteome</keyword>
<reference evidence="5" key="1">
    <citation type="journal article" date="2020" name="Nat. Commun.">
        <title>Genome sequence of the cluster root forming white lupin.</title>
        <authorList>
            <person name="Hufnagel B."/>
            <person name="Marques A."/>
            <person name="Soriano A."/>
            <person name="Marques L."/>
            <person name="Divol F."/>
            <person name="Doumas P."/>
            <person name="Sallet E."/>
            <person name="Mancinotti D."/>
            <person name="Carrere S."/>
            <person name="Marande W."/>
            <person name="Arribat S."/>
            <person name="Keller J."/>
            <person name="Huneau C."/>
            <person name="Blein T."/>
            <person name="Aime D."/>
            <person name="Laguerre M."/>
            <person name="Taylor J."/>
            <person name="Schubert V."/>
            <person name="Nelson M."/>
            <person name="Geu-Flores F."/>
            <person name="Crespi M."/>
            <person name="Gallardo-Guerrero K."/>
            <person name="Delaux P.-M."/>
            <person name="Salse J."/>
            <person name="Berges H."/>
            <person name="Guyot R."/>
            <person name="Gouzy J."/>
            <person name="Peret B."/>
        </authorList>
    </citation>
    <scope>NUCLEOTIDE SEQUENCE [LARGE SCALE GENOMIC DNA]</scope>
    <source>
        <strain evidence="5">cv. Amiga</strain>
    </source>
</reference>
<dbReference type="PANTHER" id="PTHR11527">
    <property type="entry name" value="HEAT-SHOCK PROTEIN 20 FAMILY MEMBER"/>
    <property type="match status" value="1"/>
</dbReference>